<keyword evidence="9" id="KW-1185">Reference proteome</keyword>
<evidence type="ECO:0000256" key="1">
    <source>
        <dbReference type="ARBA" id="ARBA00008874"/>
    </source>
</evidence>
<dbReference type="EMBL" id="JAULJE010000001">
    <property type="protein sequence ID" value="KAK1346617.1"/>
    <property type="molecule type" value="Genomic_DNA"/>
</dbReference>
<dbReference type="Pfam" id="PF00780">
    <property type="entry name" value="CNH"/>
    <property type="match status" value="1"/>
</dbReference>
<dbReference type="AlphaFoldDB" id="A0AA40ICJ3"/>
<keyword evidence="5" id="KW-0418">Kinase</keyword>
<evidence type="ECO:0000256" key="4">
    <source>
        <dbReference type="ARBA" id="ARBA00022679"/>
    </source>
</evidence>
<evidence type="ECO:0000313" key="8">
    <source>
        <dbReference type="EMBL" id="KAK1346617.1"/>
    </source>
</evidence>
<evidence type="ECO:0000256" key="5">
    <source>
        <dbReference type="ARBA" id="ARBA00022777"/>
    </source>
</evidence>
<feature type="region of interest" description="Disordered" evidence="6">
    <location>
        <begin position="126"/>
        <end position="161"/>
    </location>
</feature>
<protein>
    <recommendedName>
        <fullName evidence="2">non-specific serine/threonine protein kinase</fullName>
        <ecNumber evidence="2">2.7.11.1</ecNumber>
    </recommendedName>
</protein>
<feature type="compositionally biased region" description="Acidic residues" evidence="6">
    <location>
        <begin position="216"/>
        <end position="245"/>
    </location>
</feature>
<sequence length="889" mass="100032">MFCALPPAAHTCHVLHMPLVVRARHIASGWSYLLSAPPCFCPISGATWQLHPVKAAEESVEASHLLHCAPSPGRWATGHSECKQWVVQERCTSVPYNRDHAHHFMFSSSVPQWSLLEQVQKPIDTRQRSLQNPQNCLATSDSSKEESPVTRRRSQSSPPYSTIDQKLLVDIHVPDGFKVGKISPPVYLTNEWVGYNALSEIFRNDWLTPAPFIQPPEEDGDYVELYDAGTDTDGDDNDSNDVYEDTYEHDNGNDALDNHVGQANDVGEDQDDDGNDEAVDDKDNNHDDAPSWPRSSYGRGGNWKQNGRDDDNGGEGTCRSYGSQRASRSHLRYTASGNNTAMGDHEEDKANIGSWRRGMEGNGGRRVLEKNEESEVFELNERESCSERDDPGLERPTSQDFEHQQEESVCRSRTSNAIASTLDDKNNSIDISEASTESGFPASHSSPFNISGSTANTECSNSILYTGLVEVPEKSPKKTSEVNVNPLYVSPACKKPLIHMYEKEFTSEICCGSLWGVNLLLGTRSNLYLMDRSGKADITKLIKRRPFRQIQVVEPLNLLITISGHKNRLRVYHLTWLRNKILNDDPESKRRQVEMLKTEEACKAIDKLTGCEHFSVLQHEETTYIAIALKSSIHLYAWAPKSFDESTAIKVSVCIDQSADSKGDYMSYEACIRILAKMQAADPANHFKRPDELLHLLKLKARNLKTENRVFPTLGHKPITVDLAIGSEKRLKIFFSSANGYHIIDAESEVMSDVTLPNNPLEIIIPQNIIILPDSLGIGMMLTFNAEALSMEANEQLFKKILEVWKDIPSSVAYECTQRTTGWGQKAIEVRSLQSRLLESELKRRSIKKLRFLCTRGDKLFFTSTLRNRHSRVYFMTLGKLEELQSNYD</sequence>
<name>A0AA40ICJ3_CNENI</name>
<feature type="compositionally biased region" description="Basic and acidic residues" evidence="6">
    <location>
        <begin position="366"/>
        <end position="393"/>
    </location>
</feature>
<dbReference type="InterPro" id="IPR001180">
    <property type="entry name" value="CNH_dom"/>
</dbReference>
<keyword evidence="3" id="KW-0723">Serine/threonine-protein kinase</keyword>
<feature type="compositionally biased region" description="Basic and acidic residues" evidence="6">
    <location>
        <begin position="400"/>
        <end position="410"/>
    </location>
</feature>
<gene>
    <name evidence="8" type="ORF">QTO34_000476</name>
</gene>
<dbReference type="GO" id="GO:0005829">
    <property type="term" value="C:cytosol"/>
    <property type="evidence" value="ECO:0007669"/>
    <property type="project" value="TreeGrafter"/>
</dbReference>
<feature type="non-terminal residue" evidence="8">
    <location>
        <position position="889"/>
    </location>
</feature>
<feature type="compositionally biased region" description="Polar residues" evidence="6">
    <location>
        <begin position="128"/>
        <end position="141"/>
    </location>
</feature>
<dbReference type="GO" id="GO:0004674">
    <property type="term" value="F:protein serine/threonine kinase activity"/>
    <property type="evidence" value="ECO:0007669"/>
    <property type="project" value="UniProtKB-KW"/>
</dbReference>
<evidence type="ECO:0000256" key="2">
    <source>
        <dbReference type="ARBA" id="ARBA00012513"/>
    </source>
</evidence>
<dbReference type="PROSITE" id="PS50219">
    <property type="entry name" value="CNH"/>
    <property type="match status" value="1"/>
</dbReference>
<dbReference type="PANTHER" id="PTHR47096:SF2">
    <property type="entry name" value="NIK-RELATED PROTEIN KINASE"/>
    <property type="match status" value="1"/>
</dbReference>
<dbReference type="SMART" id="SM00036">
    <property type="entry name" value="CNH"/>
    <property type="match status" value="1"/>
</dbReference>
<evidence type="ECO:0000256" key="6">
    <source>
        <dbReference type="SAM" id="MobiDB-lite"/>
    </source>
</evidence>
<keyword evidence="4" id="KW-0808">Transferase</keyword>
<dbReference type="InterPro" id="IPR051700">
    <property type="entry name" value="STE20_Ser-Thr_kinase"/>
</dbReference>
<proteinExistence type="inferred from homology"/>
<organism evidence="8 9">
    <name type="scientific">Cnephaeus nilssonii</name>
    <name type="common">Northern bat</name>
    <name type="synonym">Eptesicus nilssonii</name>
    <dbReference type="NCBI Taxonomy" id="3371016"/>
    <lineage>
        <taxon>Eukaryota</taxon>
        <taxon>Metazoa</taxon>
        <taxon>Chordata</taxon>
        <taxon>Craniata</taxon>
        <taxon>Vertebrata</taxon>
        <taxon>Euteleostomi</taxon>
        <taxon>Mammalia</taxon>
        <taxon>Eutheria</taxon>
        <taxon>Laurasiatheria</taxon>
        <taxon>Chiroptera</taxon>
        <taxon>Yangochiroptera</taxon>
        <taxon>Vespertilionidae</taxon>
        <taxon>Cnephaeus</taxon>
    </lineage>
</organism>
<evidence type="ECO:0000259" key="7">
    <source>
        <dbReference type="PROSITE" id="PS50219"/>
    </source>
</evidence>
<dbReference type="EC" id="2.7.11.1" evidence="2"/>
<reference evidence="8" key="1">
    <citation type="submission" date="2023-06" db="EMBL/GenBank/DDBJ databases">
        <title>Reference genome for the Northern bat (Eptesicus nilssonii), a most northern bat species.</title>
        <authorList>
            <person name="Laine V.N."/>
            <person name="Pulliainen A.T."/>
            <person name="Lilley T.M."/>
        </authorList>
    </citation>
    <scope>NUCLEOTIDE SEQUENCE</scope>
    <source>
        <strain evidence="8">BLF_Eptnil</strain>
        <tissue evidence="8">Kidney</tissue>
    </source>
</reference>
<evidence type="ECO:0000313" key="9">
    <source>
        <dbReference type="Proteomes" id="UP001177744"/>
    </source>
</evidence>
<evidence type="ECO:0000256" key="3">
    <source>
        <dbReference type="ARBA" id="ARBA00022527"/>
    </source>
</evidence>
<comment type="similarity">
    <text evidence="1">Belongs to the protein kinase superfamily. STE Ser/Thr protein kinase family. STE20 subfamily.</text>
</comment>
<dbReference type="GO" id="GO:0046330">
    <property type="term" value="P:positive regulation of JNK cascade"/>
    <property type="evidence" value="ECO:0007669"/>
    <property type="project" value="TreeGrafter"/>
</dbReference>
<dbReference type="PANTHER" id="PTHR47096">
    <property type="entry name" value="MISSHAPEN LIKE KINASE 1"/>
    <property type="match status" value="1"/>
</dbReference>
<dbReference type="Proteomes" id="UP001177744">
    <property type="component" value="Unassembled WGS sequence"/>
</dbReference>
<feature type="domain" description="CNH" evidence="7">
    <location>
        <begin position="506"/>
        <end position="860"/>
    </location>
</feature>
<feature type="compositionally biased region" description="Acidic residues" evidence="6">
    <location>
        <begin position="266"/>
        <end position="280"/>
    </location>
</feature>
<feature type="region of interest" description="Disordered" evidence="6">
    <location>
        <begin position="212"/>
        <end position="428"/>
    </location>
</feature>
<comment type="caution">
    <text evidence="8">The sequence shown here is derived from an EMBL/GenBank/DDBJ whole genome shotgun (WGS) entry which is preliminary data.</text>
</comment>
<accession>A0AA40ICJ3</accession>